<dbReference type="PANTHER" id="PTHR13748">
    <property type="entry name" value="COBW-RELATED"/>
    <property type="match status" value="1"/>
</dbReference>
<accession>A0A078ABV9</accession>
<dbReference type="GO" id="GO:0005525">
    <property type="term" value="F:GTP binding"/>
    <property type="evidence" value="ECO:0007669"/>
    <property type="project" value="UniProtKB-KW"/>
</dbReference>
<comment type="similarity">
    <text evidence="6">Belongs to the SIMIBI class G3E GTPase family. ZNG1 subfamily.</text>
</comment>
<evidence type="ECO:0000313" key="11">
    <source>
        <dbReference type="EMBL" id="CDW78263.1"/>
    </source>
</evidence>
<dbReference type="Pfam" id="PF02492">
    <property type="entry name" value="cobW"/>
    <property type="match status" value="1"/>
</dbReference>
<keyword evidence="2" id="KW-0378">Hydrolase</keyword>
<keyword evidence="4" id="KW-0342">GTP-binding</keyword>
<dbReference type="InterPro" id="IPR011629">
    <property type="entry name" value="CobW-like_C"/>
</dbReference>
<sequence length="332" mass="38552">MGLESSLMKDQDGNDIQDFYEMPNGCICCAAKDDLIITLDTLLEKKPELDYILVETSGLADPCQVIQTFWVDDGLNSKIELLQTVGVIDTFNFNKKLESTHVLYDELNKPIEFTEKDLLYRQLIYADQIILNKIDLIGEEKDAILERIKKIINALNPQVKYLESTYSQMPLDNLIQIDTKQQIRQIQDQNCCLDSHDHTHNHEEEHKNSSQEHIHSHHKQIENIDSVYFDLDGDKIVDKDRLEQLFGEILWEKNYCQRILRCKGTFIAKNEDGVLTEFILQGVEEVFEFRAIQNIQTPSDDIGYKNRFLLIGLKVEEKVIENKLKECLVSNQ</sequence>
<dbReference type="InterPro" id="IPR027417">
    <property type="entry name" value="P-loop_NTPase"/>
</dbReference>
<dbReference type="Pfam" id="PF07683">
    <property type="entry name" value="CobW_C"/>
    <property type="match status" value="1"/>
</dbReference>
<keyword evidence="1" id="KW-0547">Nucleotide-binding</keyword>
<keyword evidence="3" id="KW-0862">Zinc</keyword>
<protein>
    <submittedName>
        <fullName evidence="11">Uncharacterized protein</fullName>
    </submittedName>
</protein>
<dbReference type="SUPFAM" id="SSF90002">
    <property type="entry name" value="Hypothetical protein YjiA, C-terminal domain"/>
    <property type="match status" value="1"/>
</dbReference>
<organism evidence="11 12">
    <name type="scientific">Stylonychia lemnae</name>
    <name type="common">Ciliate</name>
    <dbReference type="NCBI Taxonomy" id="5949"/>
    <lineage>
        <taxon>Eukaryota</taxon>
        <taxon>Sar</taxon>
        <taxon>Alveolata</taxon>
        <taxon>Ciliophora</taxon>
        <taxon>Intramacronucleata</taxon>
        <taxon>Spirotrichea</taxon>
        <taxon>Stichotrichia</taxon>
        <taxon>Sporadotrichida</taxon>
        <taxon>Oxytrichidae</taxon>
        <taxon>Stylonychinae</taxon>
        <taxon>Stylonychia</taxon>
    </lineage>
</organism>
<dbReference type="InParanoid" id="A0A078ABV9"/>
<evidence type="ECO:0000256" key="8">
    <source>
        <dbReference type="SAM" id="MobiDB-lite"/>
    </source>
</evidence>
<evidence type="ECO:0000259" key="9">
    <source>
        <dbReference type="Pfam" id="PF02492"/>
    </source>
</evidence>
<dbReference type="EMBL" id="CCKQ01006929">
    <property type="protein sequence ID" value="CDW78263.1"/>
    <property type="molecule type" value="Genomic_DNA"/>
</dbReference>
<feature type="domain" description="CobW C-terminal" evidence="10">
    <location>
        <begin position="233"/>
        <end position="328"/>
    </location>
</feature>
<evidence type="ECO:0000256" key="2">
    <source>
        <dbReference type="ARBA" id="ARBA00022801"/>
    </source>
</evidence>
<feature type="region of interest" description="Disordered" evidence="8">
    <location>
        <begin position="195"/>
        <end position="216"/>
    </location>
</feature>
<keyword evidence="12" id="KW-1185">Reference proteome</keyword>
<evidence type="ECO:0000256" key="1">
    <source>
        <dbReference type="ARBA" id="ARBA00022741"/>
    </source>
</evidence>
<dbReference type="InterPro" id="IPR036627">
    <property type="entry name" value="CobW-likC_sf"/>
</dbReference>
<name>A0A078ABV9_STYLE</name>
<evidence type="ECO:0000256" key="5">
    <source>
        <dbReference type="ARBA" id="ARBA00023186"/>
    </source>
</evidence>
<evidence type="ECO:0000256" key="3">
    <source>
        <dbReference type="ARBA" id="ARBA00022833"/>
    </source>
</evidence>
<feature type="domain" description="CobW/HypB/UreG nucleotide-binding" evidence="9">
    <location>
        <begin position="3"/>
        <end position="161"/>
    </location>
</feature>
<keyword evidence="5" id="KW-0143">Chaperone</keyword>
<reference evidence="11 12" key="1">
    <citation type="submission" date="2014-06" db="EMBL/GenBank/DDBJ databases">
        <authorList>
            <person name="Swart Estienne"/>
        </authorList>
    </citation>
    <scope>NUCLEOTIDE SEQUENCE [LARGE SCALE GENOMIC DNA]</scope>
    <source>
        <strain evidence="11 12">130c</strain>
    </source>
</reference>
<dbReference type="GO" id="GO:0016787">
    <property type="term" value="F:hydrolase activity"/>
    <property type="evidence" value="ECO:0007669"/>
    <property type="project" value="UniProtKB-KW"/>
</dbReference>
<dbReference type="AlphaFoldDB" id="A0A078ABV9"/>
<dbReference type="Gene3D" id="3.30.1220.10">
    <property type="entry name" value="CobW-like, C-terminal domain"/>
    <property type="match status" value="1"/>
</dbReference>
<dbReference type="Gene3D" id="3.40.50.300">
    <property type="entry name" value="P-loop containing nucleotide triphosphate hydrolases"/>
    <property type="match status" value="1"/>
</dbReference>
<evidence type="ECO:0000259" key="10">
    <source>
        <dbReference type="Pfam" id="PF07683"/>
    </source>
</evidence>
<dbReference type="Proteomes" id="UP000039865">
    <property type="component" value="Unassembled WGS sequence"/>
</dbReference>
<gene>
    <name evidence="11" type="primary">Contig14495.g15445</name>
    <name evidence="11" type="ORF">STYLEM_7238</name>
</gene>
<dbReference type="CDD" id="cd03112">
    <property type="entry name" value="CobW-like"/>
    <property type="match status" value="1"/>
</dbReference>
<proteinExistence type="inferred from homology"/>
<evidence type="ECO:0000313" key="12">
    <source>
        <dbReference type="Proteomes" id="UP000039865"/>
    </source>
</evidence>
<comment type="catalytic activity">
    <reaction evidence="7">
        <text>GTP + H2O = GDP + phosphate + H(+)</text>
        <dbReference type="Rhea" id="RHEA:19669"/>
        <dbReference type="ChEBI" id="CHEBI:15377"/>
        <dbReference type="ChEBI" id="CHEBI:15378"/>
        <dbReference type="ChEBI" id="CHEBI:37565"/>
        <dbReference type="ChEBI" id="CHEBI:43474"/>
        <dbReference type="ChEBI" id="CHEBI:58189"/>
    </reaction>
    <physiologicalReaction direction="left-to-right" evidence="7">
        <dbReference type="Rhea" id="RHEA:19670"/>
    </physiologicalReaction>
</comment>
<dbReference type="PANTHER" id="PTHR13748:SF31">
    <property type="entry name" value="ZINC-REGULATED GTPASE METALLOPROTEIN ACTIVATOR 1A-RELATED"/>
    <property type="match status" value="1"/>
</dbReference>
<dbReference type="FunCoup" id="A0A078ABV9">
    <property type="interactions" value="15"/>
</dbReference>
<evidence type="ECO:0000256" key="6">
    <source>
        <dbReference type="ARBA" id="ARBA00034320"/>
    </source>
</evidence>
<evidence type="ECO:0000256" key="7">
    <source>
        <dbReference type="ARBA" id="ARBA00049117"/>
    </source>
</evidence>
<evidence type="ECO:0000256" key="4">
    <source>
        <dbReference type="ARBA" id="ARBA00023134"/>
    </source>
</evidence>
<dbReference type="OMA" id="HSQGFET"/>
<dbReference type="SUPFAM" id="SSF52540">
    <property type="entry name" value="P-loop containing nucleoside triphosphate hydrolases"/>
    <property type="match status" value="1"/>
</dbReference>
<dbReference type="GO" id="GO:0005737">
    <property type="term" value="C:cytoplasm"/>
    <property type="evidence" value="ECO:0007669"/>
    <property type="project" value="TreeGrafter"/>
</dbReference>
<dbReference type="InterPro" id="IPR051316">
    <property type="entry name" value="Zinc-reg_GTPase_activator"/>
</dbReference>
<dbReference type="InterPro" id="IPR003495">
    <property type="entry name" value="CobW/HypB/UreG_nucleotide-bd"/>
</dbReference>
<dbReference type="OrthoDB" id="258627at2759"/>